<evidence type="ECO:0000256" key="1">
    <source>
        <dbReference type="SAM" id="Phobius"/>
    </source>
</evidence>
<comment type="caution">
    <text evidence="2">The sequence shown here is derived from an EMBL/GenBank/DDBJ whole genome shotgun (WGS) entry which is preliminary data.</text>
</comment>
<evidence type="ECO:0000313" key="2">
    <source>
        <dbReference type="EMBL" id="RMX55801.1"/>
    </source>
</evidence>
<dbReference type="AlphaFoldDB" id="A0A3M6UQA5"/>
<name>A0A3M6UQA5_POCDA</name>
<feature type="transmembrane region" description="Helical" evidence="1">
    <location>
        <begin position="159"/>
        <end position="175"/>
    </location>
</feature>
<accession>A0A3M6UQA5</accession>
<evidence type="ECO:0000313" key="3">
    <source>
        <dbReference type="Proteomes" id="UP000275408"/>
    </source>
</evidence>
<protein>
    <recommendedName>
        <fullName evidence="4">TLC domain-containing protein</fullName>
    </recommendedName>
</protein>
<dbReference type="OrthoDB" id="5978373at2759"/>
<feature type="transmembrane region" description="Helical" evidence="1">
    <location>
        <begin position="196"/>
        <end position="225"/>
    </location>
</feature>
<keyword evidence="1" id="KW-1133">Transmembrane helix</keyword>
<reference evidence="2 3" key="1">
    <citation type="journal article" date="2018" name="Sci. Rep.">
        <title>Comparative analysis of the Pocillopora damicornis genome highlights role of immune system in coral evolution.</title>
        <authorList>
            <person name="Cunning R."/>
            <person name="Bay R.A."/>
            <person name="Gillette P."/>
            <person name="Baker A.C."/>
            <person name="Traylor-Knowles N."/>
        </authorList>
    </citation>
    <scope>NUCLEOTIDE SEQUENCE [LARGE SCALE GENOMIC DNA]</scope>
    <source>
        <strain evidence="2">RSMAS</strain>
        <tissue evidence="2">Whole animal</tissue>
    </source>
</reference>
<dbReference type="EMBL" id="RCHS01000997">
    <property type="protein sequence ID" value="RMX55801.1"/>
    <property type="molecule type" value="Genomic_DNA"/>
</dbReference>
<proteinExistence type="predicted"/>
<feature type="transmembrane region" description="Helical" evidence="1">
    <location>
        <begin position="76"/>
        <end position="94"/>
    </location>
</feature>
<feature type="transmembrane region" description="Helical" evidence="1">
    <location>
        <begin position="131"/>
        <end position="153"/>
    </location>
</feature>
<keyword evidence="1" id="KW-0812">Transmembrane</keyword>
<feature type="transmembrane region" description="Helical" evidence="1">
    <location>
        <begin position="19"/>
        <end position="41"/>
    </location>
</feature>
<feature type="transmembrane region" description="Helical" evidence="1">
    <location>
        <begin position="100"/>
        <end position="119"/>
    </location>
</feature>
<keyword evidence="1" id="KW-0472">Membrane</keyword>
<gene>
    <name evidence="2" type="ORF">pdam_00009563</name>
</gene>
<keyword evidence="3" id="KW-1185">Reference proteome</keyword>
<dbReference type="OMA" id="FEENTLM"/>
<sequence length="357" mass="40365">METDGFATGLFLSYKDSEILLIVSLTINFCVLWSVILPKLCQAVLRMSSRWQRGHEMEEQLGEIPVWCRRFSTNHVFCVALPACGIVLLTSTDILQNPFFTFGGSFLLVFSIALGHYVFKAAEVLTFRSEIFHYKPLLVHHVVAMATYAVILIFEENTLMGVVMLCVEGSLIFAEREKERFRQEVSFEQESTSRKCVTALVFVLAIIIKGIIPVSIIIIAFLMALNELLRMSYIPLAFFFLSLVFFASVNLWFFRDAFNEVSRQFTRHPRFPVIIIPIHNNQKPSPPTTAINNEGLKQLLLSKEGLGSCVNVRENSLWGKDELNSSQDAPAILPMESSTPEEMKGQFVLEIGSKGTY</sequence>
<organism evidence="2 3">
    <name type="scientific">Pocillopora damicornis</name>
    <name type="common">Cauliflower coral</name>
    <name type="synonym">Millepora damicornis</name>
    <dbReference type="NCBI Taxonomy" id="46731"/>
    <lineage>
        <taxon>Eukaryota</taxon>
        <taxon>Metazoa</taxon>
        <taxon>Cnidaria</taxon>
        <taxon>Anthozoa</taxon>
        <taxon>Hexacorallia</taxon>
        <taxon>Scleractinia</taxon>
        <taxon>Astrocoeniina</taxon>
        <taxon>Pocilloporidae</taxon>
        <taxon>Pocillopora</taxon>
    </lineage>
</organism>
<feature type="transmembrane region" description="Helical" evidence="1">
    <location>
        <begin position="231"/>
        <end position="254"/>
    </location>
</feature>
<dbReference type="Proteomes" id="UP000275408">
    <property type="component" value="Unassembled WGS sequence"/>
</dbReference>
<evidence type="ECO:0008006" key="4">
    <source>
        <dbReference type="Google" id="ProtNLM"/>
    </source>
</evidence>